<dbReference type="GO" id="GO:0010008">
    <property type="term" value="C:endosome membrane"/>
    <property type="evidence" value="ECO:0007669"/>
    <property type="project" value="TreeGrafter"/>
</dbReference>
<dbReference type="GO" id="GO:0008090">
    <property type="term" value="P:retrograde axonal transport"/>
    <property type="evidence" value="ECO:0007669"/>
    <property type="project" value="TreeGrafter"/>
</dbReference>
<evidence type="ECO:0008006" key="5">
    <source>
        <dbReference type="Google" id="ProtNLM"/>
    </source>
</evidence>
<feature type="compositionally biased region" description="Polar residues" evidence="1">
    <location>
        <begin position="340"/>
        <end position="350"/>
    </location>
</feature>
<dbReference type="PANTHER" id="PTHR28673">
    <property type="entry name" value="TRANSMEMBRANE PROTEIN 108"/>
    <property type="match status" value="1"/>
</dbReference>
<keyword evidence="4" id="KW-1185">Reference proteome</keyword>
<dbReference type="PANTHER" id="PTHR28673:SF1">
    <property type="entry name" value="TRANSMEMBRANE PROTEIN 108"/>
    <property type="match status" value="1"/>
</dbReference>
<keyword evidence="2" id="KW-0472">Membrane</keyword>
<dbReference type="Pfam" id="PF15759">
    <property type="entry name" value="TMEM108"/>
    <property type="match status" value="1"/>
</dbReference>
<feature type="region of interest" description="Disordered" evidence="1">
    <location>
        <begin position="329"/>
        <end position="350"/>
    </location>
</feature>
<evidence type="ECO:0000313" key="4">
    <source>
        <dbReference type="Proteomes" id="UP000327468"/>
    </source>
</evidence>
<dbReference type="InterPro" id="IPR031508">
    <property type="entry name" value="TMEM108"/>
</dbReference>
<dbReference type="GO" id="GO:0014069">
    <property type="term" value="C:postsynaptic density"/>
    <property type="evidence" value="ECO:0007669"/>
    <property type="project" value="TreeGrafter"/>
</dbReference>
<feature type="compositionally biased region" description="Polar residues" evidence="1">
    <location>
        <begin position="441"/>
        <end position="454"/>
    </location>
</feature>
<evidence type="ECO:0000256" key="1">
    <source>
        <dbReference type="SAM" id="MobiDB-lite"/>
    </source>
</evidence>
<evidence type="ECO:0000313" key="3">
    <source>
        <dbReference type="EMBL" id="KAB5533107.1"/>
    </source>
</evidence>
<protein>
    <recommendedName>
        <fullName evidence="5">Transmembrane protein 108</fullName>
    </recommendedName>
</protein>
<organism evidence="3 4">
    <name type="scientific">Pangasianodon hypophthalmus</name>
    <name type="common">Striped catfish</name>
    <name type="synonym">Helicophagus hypophthalmus</name>
    <dbReference type="NCBI Taxonomy" id="310915"/>
    <lineage>
        <taxon>Eukaryota</taxon>
        <taxon>Metazoa</taxon>
        <taxon>Chordata</taxon>
        <taxon>Craniata</taxon>
        <taxon>Vertebrata</taxon>
        <taxon>Euteleostomi</taxon>
        <taxon>Actinopterygii</taxon>
        <taxon>Neopterygii</taxon>
        <taxon>Teleostei</taxon>
        <taxon>Ostariophysi</taxon>
        <taxon>Siluriformes</taxon>
        <taxon>Pangasiidae</taxon>
        <taxon>Pangasianodon</taxon>
    </lineage>
</organism>
<dbReference type="EMBL" id="VFJC01000023">
    <property type="protein sequence ID" value="KAB5533107.1"/>
    <property type="molecule type" value="Genomic_DNA"/>
</dbReference>
<feature type="transmembrane region" description="Helical" evidence="2">
    <location>
        <begin position="487"/>
        <end position="509"/>
    </location>
</feature>
<comment type="caution">
    <text evidence="3">The sequence shown here is derived from an EMBL/GenBank/DDBJ whole genome shotgun (WGS) entry which is preliminary data.</text>
</comment>
<dbReference type="AlphaFoldDB" id="A0A5N5KRX8"/>
<sequence>MSGSARSCDARGSGARDWCNGGVGGGALRLRRTTSAGHRGLRGSTADPHHATRPASLIHFHILVSENHEHCGGRSGSHDTMKRSLQVLPNQLLSILLILSVPEKLVSFAEELSPSWTPRSLVSMLHSPNPPGWWKGSSTGGQPTFTGPNVPVSALTLTQLLIPHLDHTTTVKTSFGPSPMPSIESRDHPFRTGFQIPVGPESNRTSSGSIIGPSMVWNSSTISGNLAIKPSYISRRPRSIMNQPGMVSRKQKVSTESDSNVAPAAVGLQRTEYSRLRSTNDLEHVRSTDNTQGMSVEEPTNPSYPYSSVMSSWLSIPAMALEKSLRQHAHSIKQRDTASLPESSTGTVPVSLSQLQPTTLPTYFSLSTTAHVETNDVTFPTSTVATLDSSSAKTLGGTNTPVNVTSDAFSSQSNVTDTGTSSINVSLVTSLNIPPLKNSSAPELLSRTNVSRLPTTPRGPWGSGNQSGPDLDSAEKHATICLTKMDIVWVVLAISVPVSSCSVLLTVCCMRKKKKSTSHENNLSYWNNTITMDYFNRHAVELPREILPLETVDERETCLPPNGDYSDSGVVLVNPFCQETLFINRDKASDI</sequence>
<dbReference type="GO" id="GO:0097484">
    <property type="term" value="P:dendrite extension"/>
    <property type="evidence" value="ECO:0007669"/>
    <property type="project" value="TreeGrafter"/>
</dbReference>
<proteinExistence type="predicted"/>
<keyword evidence="2" id="KW-1133">Transmembrane helix</keyword>
<dbReference type="Proteomes" id="UP000327468">
    <property type="component" value="Chromosome 22"/>
</dbReference>
<name>A0A5N5KRX8_PANHP</name>
<dbReference type="GO" id="GO:0005769">
    <property type="term" value="C:early endosome"/>
    <property type="evidence" value="ECO:0007669"/>
    <property type="project" value="TreeGrafter"/>
</dbReference>
<evidence type="ECO:0000256" key="2">
    <source>
        <dbReference type="SAM" id="Phobius"/>
    </source>
</evidence>
<gene>
    <name evidence="3" type="ORF">PHYPO_G00127950</name>
</gene>
<keyword evidence="2" id="KW-0812">Transmembrane</keyword>
<feature type="region of interest" description="Disordered" evidence="1">
    <location>
        <begin position="441"/>
        <end position="472"/>
    </location>
</feature>
<accession>A0A5N5KRX8</accession>
<dbReference type="GO" id="GO:1904115">
    <property type="term" value="C:axon cytoplasm"/>
    <property type="evidence" value="ECO:0007669"/>
    <property type="project" value="GOC"/>
</dbReference>
<dbReference type="GO" id="GO:0097106">
    <property type="term" value="P:postsynaptic density organization"/>
    <property type="evidence" value="ECO:0007669"/>
    <property type="project" value="TreeGrafter"/>
</dbReference>
<reference evidence="3 4" key="1">
    <citation type="submission" date="2019-06" db="EMBL/GenBank/DDBJ databases">
        <title>A chromosome-scale genome assembly of the striped catfish, Pangasianodon hypophthalmus.</title>
        <authorList>
            <person name="Wen M."/>
            <person name="Zahm M."/>
            <person name="Roques C."/>
            <person name="Cabau C."/>
            <person name="Klopp C."/>
            <person name="Donnadieu C."/>
            <person name="Jouanno E."/>
            <person name="Avarre J.-C."/>
            <person name="Campet M."/>
            <person name="Ha T.T.T."/>
            <person name="Dugue R."/>
            <person name="Lampietro C."/>
            <person name="Louis A."/>
            <person name="Herpin A."/>
            <person name="Echchiki A."/>
            <person name="Berthelot C."/>
            <person name="Parey E."/>
            <person name="Roest-Crollius H."/>
            <person name="Braasch I."/>
            <person name="Postlethwait J."/>
            <person name="Bobe J."/>
            <person name="Montfort J."/>
            <person name="Bouchez O."/>
            <person name="Begum T."/>
            <person name="Schartl M."/>
            <person name="Guiguen Y."/>
        </authorList>
    </citation>
    <scope>NUCLEOTIDE SEQUENCE [LARGE SCALE GENOMIC DNA]</scope>
    <source>
        <strain evidence="3 4">Indonesia</strain>
        <tissue evidence="3">Blood</tissue>
    </source>
</reference>